<dbReference type="PANTHER" id="PTHR24166:SF48">
    <property type="entry name" value="PROTEIN VAPYRIN"/>
    <property type="match status" value="1"/>
</dbReference>
<evidence type="ECO:0000259" key="5">
    <source>
        <dbReference type="Pfam" id="PF24883"/>
    </source>
</evidence>
<evidence type="ECO:0000256" key="2">
    <source>
        <dbReference type="ARBA" id="ARBA00023043"/>
    </source>
</evidence>
<dbReference type="InterPro" id="IPR050889">
    <property type="entry name" value="Dendritic_Spine_Reg/Scaffold"/>
</dbReference>
<organism evidence="6 7">
    <name type="scientific">Coprinopsis marcescibilis</name>
    <name type="common">Agaric fungus</name>
    <name type="synonym">Psathyrella marcescibilis</name>
    <dbReference type="NCBI Taxonomy" id="230819"/>
    <lineage>
        <taxon>Eukaryota</taxon>
        <taxon>Fungi</taxon>
        <taxon>Dikarya</taxon>
        <taxon>Basidiomycota</taxon>
        <taxon>Agaricomycotina</taxon>
        <taxon>Agaricomycetes</taxon>
        <taxon>Agaricomycetidae</taxon>
        <taxon>Agaricales</taxon>
        <taxon>Agaricineae</taxon>
        <taxon>Psathyrellaceae</taxon>
        <taxon>Coprinopsis</taxon>
    </lineage>
</organism>
<dbReference type="Proteomes" id="UP000307440">
    <property type="component" value="Unassembled WGS sequence"/>
</dbReference>
<dbReference type="Gene3D" id="3.40.50.300">
    <property type="entry name" value="P-loop containing nucleotide triphosphate hydrolases"/>
    <property type="match status" value="1"/>
</dbReference>
<dbReference type="InterPro" id="IPR054471">
    <property type="entry name" value="GPIID_WHD"/>
</dbReference>
<feature type="region of interest" description="Disordered" evidence="3">
    <location>
        <begin position="1"/>
        <end position="63"/>
    </location>
</feature>
<dbReference type="AlphaFoldDB" id="A0A5C3KCX0"/>
<keyword evidence="7" id="KW-1185">Reference proteome</keyword>
<reference evidence="6 7" key="1">
    <citation type="journal article" date="2019" name="Nat. Ecol. Evol.">
        <title>Megaphylogeny resolves global patterns of mushroom evolution.</title>
        <authorList>
            <person name="Varga T."/>
            <person name="Krizsan K."/>
            <person name="Foldi C."/>
            <person name="Dima B."/>
            <person name="Sanchez-Garcia M."/>
            <person name="Sanchez-Ramirez S."/>
            <person name="Szollosi G.J."/>
            <person name="Szarkandi J.G."/>
            <person name="Papp V."/>
            <person name="Albert L."/>
            <person name="Andreopoulos W."/>
            <person name="Angelini C."/>
            <person name="Antonin V."/>
            <person name="Barry K.W."/>
            <person name="Bougher N.L."/>
            <person name="Buchanan P."/>
            <person name="Buyck B."/>
            <person name="Bense V."/>
            <person name="Catcheside P."/>
            <person name="Chovatia M."/>
            <person name="Cooper J."/>
            <person name="Damon W."/>
            <person name="Desjardin D."/>
            <person name="Finy P."/>
            <person name="Geml J."/>
            <person name="Haridas S."/>
            <person name="Hughes K."/>
            <person name="Justo A."/>
            <person name="Karasinski D."/>
            <person name="Kautmanova I."/>
            <person name="Kiss B."/>
            <person name="Kocsube S."/>
            <person name="Kotiranta H."/>
            <person name="LaButti K.M."/>
            <person name="Lechner B.E."/>
            <person name="Liimatainen K."/>
            <person name="Lipzen A."/>
            <person name="Lukacs Z."/>
            <person name="Mihaltcheva S."/>
            <person name="Morgado L.N."/>
            <person name="Niskanen T."/>
            <person name="Noordeloos M.E."/>
            <person name="Ohm R.A."/>
            <person name="Ortiz-Santana B."/>
            <person name="Ovrebo C."/>
            <person name="Racz N."/>
            <person name="Riley R."/>
            <person name="Savchenko A."/>
            <person name="Shiryaev A."/>
            <person name="Soop K."/>
            <person name="Spirin V."/>
            <person name="Szebenyi C."/>
            <person name="Tomsovsky M."/>
            <person name="Tulloss R.E."/>
            <person name="Uehling J."/>
            <person name="Grigoriev I.V."/>
            <person name="Vagvolgyi C."/>
            <person name="Papp T."/>
            <person name="Martin F.M."/>
            <person name="Miettinen O."/>
            <person name="Hibbett D.S."/>
            <person name="Nagy L.G."/>
        </authorList>
    </citation>
    <scope>NUCLEOTIDE SEQUENCE [LARGE SCALE GENOMIC DNA]</scope>
    <source>
        <strain evidence="6 7">CBS 121175</strain>
    </source>
</reference>
<accession>A0A5C3KCX0</accession>
<feature type="domain" description="Nephrocystin 3-like N-terminal" evidence="5">
    <location>
        <begin position="146"/>
        <end position="308"/>
    </location>
</feature>
<protein>
    <submittedName>
        <fullName evidence="6">Ankyrin</fullName>
    </submittedName>
</protein>
<dbReference type="SUPFAM" id="SSF52540">
    <property type="entry name" value="P-loop containing nucleoside triphosphate hydrolases"/>
    <property type="match status" value="1"/>
</dbReference>
<feature type="domain" description="GPI inositol-deacylase winged helix" evidence="4">
    <location>
        <begin position="422"/>
        <end position="505"/>
    </location>
</feature>
<dbReference type="STRING" id="230819.A0A5C3KCX0"/>
<evidence type="ECO:0000259" key="4">
    <source>
        <dbReference type="Pfam" id="PF22939"/>
    </source>
</evidence>
<sequence>MGKKFSKPVVVQRGTPGDRSSGGALRLTDFSTPASAENADADNGTQGVIRRVSSGGPEDNGPERVPAVQVLQEAQGVHIDGSTIMAAGRDIKVKNVVNVNNMVINPPENALAKAVDHALLDKILESLGKLNFRNIVNENMEKRTPGTGHGVIGSDWFKEWLSSVIGGIIWATGMPGAGKTVTSCIVIEHIQKFVEKSESKGVCLLFAFCRYTEKLKVIDILRAILRQLLERHPQVLPYLKPMYERHEREGTQPSEGEIVDLLRQIAASGLFKKTFYILDGLDEAASDIQVNLLDILSSLPVHFFITSRPLDSLKDLVPNARFLTIIASDPDIALLIDQKIRLIPALRNLLAKNATLKAEVVSIVSSKSSGMFLLASLHLDMLKGCTNERQVRKALEGLPRGMDGMYDVTMERIKALPEHEADLAKRVLIWVTYAQRPLTVEELVLAVSVCPETYRYDHTQEPTGIESILSLCCGLLQLEASTGRWGKPIKLARFVHYSVAEYMVEKLKVHYPDDPHALIGSTCIAFLRHYGFHDVSSQGSFDESEICKRLEPFPRRRTLMADYPYQYWGFHATNANLIPASALEFLSNCKQYPFFGEITHSPVRPYLPWDYEPDSLELLESIHVAALYGIREYFDRLKSEGWTSTAKLQDHNIFNSRGSQGSTPLILASMAGWEDVVGFLMGVEGVDVNLADRDGQTALFAAVAHHRASLVKAMLLRGGFDVNGAATELYERSHTPLTLGSITGQRDIVQLLLEAEGIDVNGVGLDGETAVMLVAQQGHDDILKMLLKTNGIDVISLDEKGSFNSLMRAARSGNSEAVATVLKHGTFDINARDDRGNSALAHSLHRLAYSSGAAELLLRLPGIDVNSADEDGATILMRASRHQEFASVVETILELSSPLDINAKDKQGLTALAHAAEMRSKDTVKILLGVEGVDYNCVDAKNRTLLMMAAKQGWADVVALLLELEGIKVESRDDEGKSGLNYLMLAAKSGNAEIIRSVLQLAPFDVNARDIYGRTALAYAAKSRSYDAVEALLEVEGVDVHCVADYRRTLLMDAASSYEPEMINRFLGLGLGANINAADVNGWTALFSAVYMRRPKNVSALLKVEGIDLSVRDVKGRTLLMVSKEEGSDECTELLQKAGAS</sequence>
<evidence type="ECO:0000256" key="3">
    <source>
        <dbReference type="SAM" id="MobiDB-lite"/>
    </source>
</evidence>
<dbReference type="InterPro" id="IPR056884">
    <property type="entry name" value="NPHP3-like_N"/>
</dbReference>
<evidence type="ECO:0000256" key="1">
    <source>
        <dbReference type="ARBA" id="ARBA00022737"/>
    </source>
</evidence>
<proteinExistence type="predicted"/>
<name>A0A5C3KCX0_COPMA</name>
<dbReference type="EMBL" id="ML210451">
    <property type="protein sequence ID" value="TFK17905.1"/>
    <property type="molecule type" value="Genomic_DNA"/>
</dbReference>
<dbReference type="Gene3D" id="1.25.40.20">
    <property type="entry name" value="Ankyrin repeat-containing domain"/>
    <property type="match status" value="4"/>
</dbReference>
<dbReference type="SUPFAM" id="SSF48403">
    <property type="entry name" value="Ankyrin repeat"/>
    <property type="match status" value="2"/>
</dbReference>
<dbReference type="InterPro" id="IPR036770">
    <property type="entry name" value="Ankyrin_rpt-contain_sf"/>
</dbReference>
<dbReference type="OrthoDB" id="7464126at2759"/>
<keyword evidence="2" id="KW-0040">ANK repeat</keyword>
<dbReference type="Pfam" id="PF24883">
    <property type="entry name" value="NPHP3_N"/>
    <property type="match status" value="1"/>
</dbReference>
<gene>
    <name evidence="6" type="ORF">FA15DRAFT_650006</name>
</gene>
<evidence type="ECO:0000313" key="7">
    <source>
        <dbReference type="Proteomes" id="UP000307440"/>
    </source>
</evidence>
<dbReference type="InterPro" id="IPR002110">
    <property type="entry name" value="Ankyrin_rpt"/>
</dbReference>
<dbReference type="SMART" id="SM00248">
    <property type="entry name" value="ANK"/>
    <property type="match status" value="12"/>
</dbReference>
<dbReference type="Pfam" id="PF22939">
    <property type="entry name" value="WHD_GPIID"/>
    <property type="match status" value="1"/>
</dbReference>
<evidence type="ECO:0000313" key="6">
    <source>
        <dbReference type="EMBL" id="TFK17905.1"/>
    </source>
</evidence>
<dbReference type="Pfam" id="PF12796">
    <property type="entry name" value="Ank_2"/>
    <property type="match status" value="5"/>
</dbReference>
<dbReference type="InterPro" id="IPR027417">
    <property type="entry name" value="P-loop_NTPase"/>
</dbReference>
<keyword evidence="1" id="KW-0677">Repeat</keyword>
<dbReference type="PANTHER" id="PTHR24166">
    <property type="entry name" value="ROLLING PEBBLES, ISOFORM B"/>
    <property type="match status" value="1"/>
</dbReference>